<dbReference type="eggNOG" id="COG4447">
    <property type="taxonomic scope" value="Bacteria"/>
</dbReference>
<keyword evidence="4" id="KW-1185">Reference proteome</keyword>
<dbReference type="Gene3D" id="2.130.10.10">
    <property type="entry name" value="YVTN repeat-like/Quinoprotein amine dehydrogenase"/>
    <property type="match status" value="5"/>
</dbReference>
<dbReference type="InterPro" id="IPR031778">
    <property type="entry name" value="Sortilin_N"/>
</dbReference>
<dbReference type="STRING" id="573370.DMR_38040"/>
<feature type="domain" description="Sortilin N-terminal" evidence="2">
    <location>
        <begin position="243"/>
        <end position="386"/>
    </location>
</feature>
<dbReference type="PROSITE" id="PS51257">
    <property type="entry name" value="PROKAR_LIPOPROTEIN"/>
    <property type="match status" value="1"/>
</dbReference>
<accession>C4XMZ2</accession>
<dbReference type="RefSeq" id="WP_015862435.1">
    <property type="nucleotide sequence ID" value="NC_012796.1"/>
</dbReference>
<gene>
    <name evidence="3" type="ordered locus">DMR_38040</name>
</gene>
<dbReference type="OrthoDB" id="9764804at2"/>
<dbReference type="HOGENOM" id="CLU_004847_1_1_7"/>
<dbReference type="PANTHER" id="PTHR43739:SF5">
    <property type="entry name" value="EXO-ALPHA-SIALIDASE"/>
    <property type="match status" value="1"/>
</dbReference>
<dbReference type="Proteomes" id="UP000009071">
    <property type="component" value="Chromosome"/>
</dbReference>
<evidence type="ECO:0000256" key="1">
    <source>
        <dbReference type="ARBA" id="ARBA00022737"/>
    </source>
</evidence>
<dbReference type="Pfam" id="PF15902">
    <property type="entry name" value="Sortilin-Vps10"/>
    <property type="match status" value="1"/>
</dbReference>
<evidence type="ECO:0000313" key="3">
    <source>
        <dbReference type="EMBL" id="BAH77295.1"/>
    </source>
</evidence>
<evidence type="ECO:0000313" key="4">
    <source>
        <dbReference type="Proteomes" id="UP000009071"/>
    </source>
</evidence>
<reference evidence="3 4" key="1">
    <citation type="journal article" date="2009" name="Genome Res.">
        <title>Whole genome sequence of Desulfovibrio magneticus strain RS-1 revealed common gene clusters in magnetotactic bacteria.</title>
        <authorList>
            <person name="Nakazawa H."/>
            <person name="Arakaki A."/>
            <person name="Narita-Yamada S."/>
            <person name="Yashiro I."/>
            <person name="Jinno K."/>
            <person name="Aoki N."/>
            <person name="Tsuruyama A."/>
            <person name="Okamura Y."/>
            <person name="Tanikawa S."/>
            <person name="Fujita N."/>
            <person name="Takeyama H."/>
            <person name="Matsunaga T."/>
        </authorList>
    </citation>
    <scope>NUCLEOTIDE SEQUENCE [LARGE SCALE GENOMIC DNA]</scope>
    <source>
        <strain evidence="4">ATCC 700980 / DSM 13731 / RS-1</strain>
    </source>
</reference>
<dbReference type="PANTHER" id="PTHR43739">
    <property type="entry name" value="XYLOGLUCANASE (EUROFUNG)"/>
    <property type="match status" value="1"/>
</dbReference>
<evidence type="ECO:0000259" key="2">
    <source>
        <dbReference type="Pfam" id="PF15902"/>
    </source>
</evidence>
<proteinExistence type="predicted"/>
<organism evidence="3 4">
    <name type="scientific">Solidesulfovibrio magneticus (strain ATCC 700980 / DSM 13731 / RS-1)</name>
    <name type="common">Desulfovibrio magneticus</name>
    <dbReference type="NCBI Taxonomy" id="573370"/>
    <lineage>
        <taxon>Bacteria</taxon>
        <taxon>Pseudomonadati</taxon>
        <taxon>Thermodesulfobacteriota</taxon>
        <taxon>Desulfovibrionia</taxon>
        <taxon>Desulfovibrionales</taxon>
        <taxon>Desulfovibrionaceae</taxon>
        <taxon>Solidesulfovibrio</taxon>
    </lineage>
</organism>
<protein>
    <recommendedName>
        <fullName evidence="2">Sortilin N-terminal domain-containing protein</fullName>
    </recommendedName>
</protein>
<dbReference type="SUPFAM" id="SSF110296">
    <property type="entry name" value="Oligoxyloglucan reducing end-specific cellobiohydrolase"/>
    <property type="match status" value="2"/>
</dbReference>
<dbReference type="KEGG" id="dma:DMR_38040"/>
<keyword evidence="1" id="KW-0677">Repeat</keyword>
<dbReference type="EMBL" id="AP010904">
    <property type="protein sequence ID" value="BAH77295.1"/>
    <property type="molecule type" value="Genomic_DNA"/>
</dbReference>
<dbReference type="GO" id="GO:0010411">
    <property type="term" value="P:xyloglucan metabolic process"/>
    <property type="evidence" value="ECO:0007669"/>
    <property type="project" value="TreeGrafter"/>
</dbReference>
<dbReference type="CDD" id="cd15482">
    <property type="entry name" value="Sialidase_non-viral"/>
    <property type="match status" value="2"/>
</dbReference>
<name>C4XMZ2_SOLM1</name>
<sequence length="874" mass="91776">MPRRRLRWPCFVWLMLAGCAALGLWGCSQGEGPVPAAKPAAQTAAPAPEPAFKPGISEAKKLAALDPQAEAARLAKIMERKRAKPKKSFDKPREAQIFFAEKRAPVGQTAIPVQRYVEAMQAMQAMPVFSTQADKLVSAADAKADAPFGQALGRWTGVGPGNVGGRVRSLLIDPATPATMYLGGVAGGVWKTVNSGTTWTPLTDLLSNLAVCSMAMDPKNSSILYAGTGEGYYNVDAVRGAGIFKSTNAGTSWSQLASTGNEDFYYVNKIVVSPNDSNRVYAATRKGIYVSTDAGASFTRKVDAESVNGCTDMVVRTDVTSADVVVASCGTYMAPGSAAIVYRTTDNGQNWSNVLSVANMDRTSLAVAKSDQSVMYALASTNAKTKWENGLFAVYKSVDGGATWVAAYTNSGTDVLSNMLLTNVCSAFCSQCEGTLTTLANQGWYDNVIAVDPTNANMVWVGGIDLFRSDNGGTSWGMASVWWANTSKAAYNHADHHVLVFHPDYNGGSNKILYSGNDGGLYRTDDAQAGVTTQTCSDSSSQVAWVSLNNGLGITQYYYGAVYPGGGTFFGGAQDNGTTRGTIAAGANAWTSLMGGDGGAVAVNPQNTNILYGEYTNLSLQKSTDGGANFSAATTGITDASNTFPFITPFLMDSNNPNTLWLGGRKVWRTTDGAATWTQASNDMAGSGTVSALAVAPGNANIVAVGTSNGYVYVTTNGQQTGSLPTWTSSTPVAGQVSGLAFDPGDSNILYMTCSNFGQAHVRKSTDRGVTWTTITGSGATALPDVPTFAPVVDPNNRKRLYVGTDLGVFASLDGGGSWAVENTGFANVITESLVVESQSKRLYAFTHGRGVWHVNLPAKTAAGPAVDLLLLQN</sequence>
<dbReference type="AlphaFoldDB" id="C4XMZ2"/>
<dbReference type="InterPro" id="IPR052025">
    <property type="entry name" value="Xyloglucanase_GH74"/>
</dbReference>
<dbReference type="InterPro" id="IPR015943">
    <property type="entry name" value="WD40/YVTN_repeat-like_dom_sf"/>
</dbReference>